<keyword evidence="1" id="KW-0808">Transferase</keyword>
<comment type="caution">
    <text evidence="4">The sequence shown here is derived from an EMBL/GenBank/DDBJ whole genome shotgun (WGS) entry which is preliminary data.</text>
</comment>
<dbReference type="CDD" id="cd03801">
    <property type="entry name" value="GT4_PimA-like"/>
    <property type="match status" value="1"/>
</dbReference>
<feature type="domain" description="Glycosyl transferase family 1" evidence="2">
    <location>
        <begin position="114"/>
        <end position="274"/>
    </location>
</feature>
<dbReference type="EMBL" id="LPWF01000026">
    <property type="protein sequence ID" value="ODR97396.1"/>
    <property type="molecule type" value="Genomic_DNA"/>
</dbReference>
<evidence type="ECO:0000256" key="1">
    <source>
        <dbReference type="ARBA" id="ARBA00022679"/>
    </source>
</evidence>
<evidence type="ECO:0000259" key="2">
    <source>
        <dbReference type="Pfam" id="PF00534"/>
    </source>
</evidence>
<dbReference type="PANTHER" id="PTHR46401:SF2">
    <property type="entry name" value="GLYCOSYLTRANSFERASE WBBK-RELATED"/>
    <property type="match status" value="1"/>
</dbReference>
<dbReference type="Pfam" id="PF13439">
    <property type="entry name" value="Glyco_transf_4"/>
    <property type="match status" value="1"/>
</dbReference>
<dbReference type="PANTHER" id="PTHR46401">
    <property type="entry name" value="GLYCOSYLTRANSFERASE WBBK-RELATED"/>
    <property type="match status" value="1"/>
</dbReference>
<dbReference type="AlphaFoldDB" id="A0A1E3VWS0"/>
<reference evidence="4 5" key="1">
    <citation type="journal article" date="2016" name="Environ. Microbiol.">
        <title>New Methyloceanibacter diversity from North Sea sediments includes methanotroph containing solely the soluble methane monooxygenase.</title>
        <authorList>
            <person name="Vekeman B."/>
            <person name="Kerckhof F.M."/>
            <person name="Cremers G."/>
            <person name="de Vos P."/>
            <person name="Vandamme P."/>
            <person name="Boon N."/>
            <person name="Op den Camp H.J."/>
            <person name="Heylen K."/>
        </authorList>
    </citation>
    <scope>NUCLEOTIDE SEQUENCE [LARGE SCALE GENOMIC DNA]</scope>
    <source>
        <strain evidence="4 5">R-67175</strain>
    </source>
</reference>
<accession>A0A1E3VWS0</accession>
<evidence type="ECO:0008006" key="6">
    <source>
        <dbReference type="Google" id="ProtNLM"/>
    </source>
</evidence>
<keyword evidence="5" id="KW-1185">Reference proteome</keyword>
<proteinExistence type="predicted"/>
<feature type="domain" description="Glycosyltransferase subfamily 4-like N-terminal" evidence="3">
    <location>
        <begin position="5"/>
        <end position="102"/>
    </location>
</feature>
<evidence type="ECO:0000313" key="5">
    <source>
        <dbReference type="Proteomes" id="UP000094472"/>
    </source>
</evidence>
<gene>
    <name evidence="4" type="ORF">AUC69_12350</name>
</gene>
<dbReference type="SUPFAM" id="SSF53756">
    <property type="entry name" value="UDP-Glycosyltransferase/glycogen phosphorylase"/>
    <property type="match status" value="1"/>
</dbReference>
<name>A0A1E3VWS0_9HYPH</name>
<organism evidence="4 5">
    <name type="scientific">Methyloceanibacter superfactus</name>
    <dbReference type="NCBI Taxonomy" id="1774969"/>
    <lineage>
        <taxon>Bacteria</taxon>
        <taxon>Pseudomonadati</taxon>
        <taxon>Pseudomonadota</taxon>
        <taxon>Alphaproteobacteria</taxon>
        <taxon>Hyphomicrobiales</taxon>
        <taxon>Hyphomicrobiaceae</taxon>
        <taxon>Methyloceanibacter</taxon>
    </lineage>
</organism>
<dbReference type="Gene3D" id="3.40.50.2000">
    <property type="entry name" value="Glycogen Phosphorylase B"/>
    <property type="match status" value="2"/>
</dbReference>
<evidence type="ECO:0000259" key="3">
    <source>
        <dbReference type="Pfam" id="PF13439"/>
    </source>
</evidence>
<dbReference type="GO" id="GO:0016757">
    <property type="term" value="F:glycosyltransferase activity"/>
    <property type="evidence" value="ECO:0007669"/>
    <property type="project" value="InterPro"/>
</dbReference>
<dbReference type="STRING" id="1774969.AUC69_12350"/>
<evidence type="ECO:0000313" key="4">
    <source>
        <dbReference type="EMBL" id="ODR97396.1"/>
    </source>
</evidence>
<sequence>MRRVFKSDLIKFQPDIIHAHDLVMLPAGAVAAKALGAKLIYDAHELEVHRNTKTGPVDKWLRYYLERKHIKQCDAVVTVCDSIADYLAREYAIARPTVVMNAPDVEGGLPSDTDLRSSLGLSNDTPLAVYVGRITVGRGIEQIVDALQYLPAYHLALVGPVNKPTVDHAKQTAQALGMSDRLHIVPPVSPAMVVSFISSGDISLVPIQNVCLSYYYCLPNKLLESAIARLPVVVSNLPELKRFVEISESGVVMDETDPRGIARAIHDAYENRDRLRPDANRLRHAEEIYGWQRQKEALMALYSSFNLPTHAPAPRAVEPRRGA</sequence>
<dbReference type="InterPro" id="IPR028098">
    <property type="entry name" value="Glyco_trans_4-like_N"/>
</dbReference>
<protein>
    <recommendedName>
        <fullName evidence="6">Glycosyltransferase subfamily 4-like N-terminal domain-containing protein</fullName>
    </recommendedName>
</protein>
<dbReference type="Pfam" id="PF00534">
    <property type="entry name" value="Glycos_transf_1"/>
    <property type="match status" value="1"/>
</dbReference>
<dbReference type="GO" id="GO:0009103">
    <property type="term" value="P:lipopolysaccharide biosynthetic process"/>
    <property type="evidence" value="ECO:0007669"/>
    <property type="project" value="TreeGrafter"/>
</dbReference>
<dbReference type="Proteomes" id="UP000094472">
    <property type="component" value="Unassembled WGS sequence"/>
</dbReference>
<dbReference type="InterPro" id="IPR001296">
    <property type="entry name" value="Glyco_trans_1"/>
</dbReference>